<evidence type="ECO:0000313" key="2">
    <source>
        <dbReference type="Proteomes" id="UP000184603"/>
    </source>
</evidence>
<protein>
    <recommendedName>
        <fullName evidence="3">HipA-like C-terminal domain-containing protein</fullName>
    </recommendedName>
</protein>
<dbReference type="OrthoDB" id="9805913at2"/>
<dbReference type="EMBL" id="FRFE01000034">
    <property type="protein sequence ID" value="SHO52271.1"/>
    <property type="molecule type" value="Genomic_DNA"/>
</dbReference>
<dbReference type="AlphaFoldDB" id="A0A1M7YI25"/>
<evidence type="ECO:0008006" key="3">
    <source>
        <dbReference type="Google" id="ProtNLM"/>
    </source>
</evidence>
<accession>A0A1M7YI25</accession>
<reference evidence="1 2" key="1">
    <citation type="submission" date="2016-12" db="EMBL/GenBank/DDBJ databases">
        <authorList>
            <person name="Song W.-J."/>
            <person name="Kurnit D.M."/>
        </authorList>
    </citation>
    <scope>NUCLEOTIDE SEQUENCE [LARGE SCALE GENOMIC DNA]</scope>
    <source>
        <strain evidence="1 2">DSM 18488</strain>
    </source>
</reference>
<proteinExistence type="predicted"/>
<evidence type="ECO:0000313" key="1">
    <source>
        <dbReference type="EMBL" id="SHO52271.1"/>
    </source>
</evidence>
<dbReference type="RefSeq" id="WP_073615886.1">
    <property type="nucleotide sequence ID" value="NZ_FRFE01000034.1"/>
</dbReference>
<gene>
    <name evidence="1" type="ORF">SAMN02745220_04481</name>
</gene>
<dbReference type="Gene3D" id="1.10.1070.20">
    <property type="match status" value="1"/>
</dbReference>
<sequence>MYYKIYEISDYENLEQLGTKEKFWYQDRHLNQKTLFKIGRPGTGENWAEKATSELAKLLSIPCASYSFARWNGKSGVASGTFVPDGGTLIHGNELLAFVDNTYPTETNVLRIPEYKINNVFKLFEEHGKAIELPINYQPEPYTSKIGDMFLVYLMFDCWIANSDRHHQNWGYIIDYKSNHYHLAPTYDHASGLGCRTSKDEIEGRLSSRDMRFTVQAFANKAKTPFYNATGARVKTLDAFLFFAKSLPNTAIHWLEKLESLSNISIEEIFNRIPPELISDQSIAFALKLLEENKKRLLETRKVLV</sequence>
<keyword evidence="2" id="KW-1185">Reference proteome</keyword>
<name>A0A1M7YI25_9BACT</name>
<dbReference type="Proteomes" id="UP000184603">
    <property type="component" value="Unassembled WGS sequence"/>
</dbReference>
<organism evidence="1 2">
    <name type="scientific">Desulfopila aestuarii DSM 18488</name>
    <dbReference type="NCBI Taxonomy" id="1121416"/>
    <lineage>
        <taxon>Bacteria</taxon>
        <taxon>Pseudomonadati</taxon>
        <taxon>Thermodesulfobacteriota</taxon>
        <taxon>Desulfobulbia</taxon>
        <taxon>Desulfobulbales</taxon>
        <taxon>Desulfocapsaceae</taxon>
        <taxon>Desulfopila</taxon>
    </lineage>
</organism>
<dbReference type="STRING" id="1121416.SAMN02745220_04481"/>